<reference evidence="2" key="1">
    <citation type="submission" date="2021-12" db="EMBL/GenBank/DDBJ databases">
        <authorList>
            <person name="King R."/>
        </authorList>
    </citation>
    <scope>NUCLEOTIDE SEQUENCE</scope>
</reference>
<evidence type="ECO:0000313" key="3">
    <source>
        <dbReference type="Proteomes" id="UP001153714"/>
    </source>
</evidence>
<gene>
    <name evidence="2" type="ORF">DIATSA_LOCUS12396</name>
</gene>
<dbReference type="OrthoDB" id="7477923at2759"/>
<proteinExistence type="predicted"/>
<accession>A0A9N9REC8</accession>
<organism evidence="2 3">
    <name type="scientific">Diatraea saccharalis</name>
    <name type="common">sugarcane borer</name>
    <dbReference type="NCBI Taxonomy" id="40085"/>
    <lineage>
        <taxon>Eukaryota</taxon>
        <taxon>Metazoa</taxon>
        <taxon>Ecdysozoa</taxon>
        <taxon>Arthropoda</taxon>
        <taxon>Hexapoda</taxon>
        <taxon>Insecta</taxon>
        <taxon>Pterygota</taxon>
        <taxon>Neoptera</taxon>
        <taxon>Endopterygota</taxon>
        <taxon>Lepidoptera</taxon>
        <taxon>Glossata</taxon>
        <taxon>Ditrysia</taxon>
        <taxon>Pyraloidea</taxon>
        <taxon>Crambidae</taxon>
        <taxon>Crambinae</taxon>
        <taxon>Diatraea</taxon>
    </lineage>
</organism>
<feature type="region of interest" description="Disordered" evidence="1">
    <location>
        <begin position="1"/>
        <end position="60"/>
    </location>
</feature>
<feature type="compositionally biased region" description="Basic residues" evidence="1">
    <location>
        <begin position="1"/>
        <end position="17"/>
    </location>
</feature>
<reference evidence="2" key="2">
    <citation type="submission" date="2022-10" db="EMBL/GenBank/DDBJ databases">
        <authorList>
            <consortium name="ENA_rothamsted_submissions"/>
            <consortium name="culmorum"/>
            <person name="King R."/>
        </authorList>
    </citation>
    <scope>NUCLEOTIDE SEQUENCE</scope>
</reference>
<evidence type="ECO:0000313" key="2">
    <source>
        <dbReference type="EMBL" id="CAG9795087.1"/>
    </source>
</evidence>
<dbReference type="PANTHER" id="PTHR33273">
    <property type="entry name" value="DOMAIN-CONTAINING PROTEIN, PUTATIVE-RELATED"/>
    <property type="match status" value="1"/>
</dbReference>
<protein>
    <recommendedName>
        <fullName evidence="4">Gag-like protein</fullName>
    </recommendedName>
</protein>
<evidence type="ECO:0000256" key="1">
    <source>
        <dbReference type="SAM" id="MobiDB-lite"/>
    </source>
</evidence>
<sequence length="412" mass="47424">MTKNRGKKASGKSKQQKKPTSEKRAENRQVSAPSNEETSELSNPPESVVPSTSSESNITKVTKDKIQMKVNACEIIATPSTSISFPGPSQTIDTPEDRRRIEVEILIDNVNNCQISSIPVLSAPAIVLHENIDPDVVSKWPRIRKSKVPCIFLHQPIDFTRHIENLVLLGVRFYFPKITKIYSKILCETIEDHKKLMRYFENNDLPHHTFCYPPKKFVKVVIRGLSDNVDLLNLRVALRASSIPVKRVHKMLVKDPQNSKTFILAVIPLKTEAMKLFKIKSIFGQEVTIEPPDAKPKQCHRCQRWDHNQRFCRGEIKCVKCAGNHWSIDCTLDPKTNPPKCANCGRRHTANFRRCSFCPQSRLYKLRKKIKETLRQITPPNRLYSEIVTIDNWRNIFNYVNYFRLETNVPPD</sequence>
<dbReference type="AlphaFoldDB" id="A0A9N9REC8"/>
<dbReference type="EMBL" id="OU893338">
    <property type="protein sequence ID" value="CAG9795087.1"/>
    <property type="molecule type" value="Genomic_DNA"/>
</dbReference>
<dbReference type="Proteomes" id="UP001153714">
    <property type="component" value="Chromosome 7"/>
</dbReference>
<feature type="compositionally biased region" description="Low complexity" evidence="1">
    <location>
        <begin position="42"/>
        <end position="57"/>
    </location>
</feature>
<evidence type="ECO:0008006" key="4">
    <source>
        <dbReference type="Google" id="ProtNLM"/>
    </source>
</evidence>
<dbReference type="PANTHER" id="PTHR33273:SF2">
    <property type="entry name" value="ENDONUCLEASE_EXONUCLEASE_PHOSPHATASE DOMAIN-CONTAINING PROTEIN"/>
    <property type="match status" value="1"/>
</dbReference>
<name>A0A9N9REC8_9NEOP</name>
<keyword evidence="3" id="KW-1185">Reference proteome</keyword>